<evidence type="ECO:0000256" key="3">
    <source>
        <dbReference type="ARBA" id="ARBA00022452"/>
    </source>
</evidence>
<dbReference type="PANTHER" id="PTHR12815:SF18">
    <property type="entry name" value="SORTING AND ASSEMBLY MACHINERY COMPONENT 50 HOMOLOG"/>
    <property type="match status" value="1"/>
</dbReference>
<organism evidence="9">
    <name type="scientific">Spathaspora passalidarum (strain NRRL Y-27907 / 11-Y1)</name>
    <dbReference type="NCBI Taxonomy" id="619300"/>
    <lineage>
        <taxon>Eukaryota</taxon>
        <taxon>Fungi</taxon>
        <taxon>Dikarya</taxon>
        <taxon>Ascomycota</taxon>
        <taxon>Saccharomycotina</taxon>
        <taxon>Pichiomycetes</taxon>
        <taxon>Debaryomycetaceae</taxon>
        <taxon>Spathaspora</taxon>
    </lineage>
</organism>
<feature type="domain" description="Bacterial surface antigen (D15)" evidence="7">
    <location>
        <begin position="172"/>
        <end position="485"/>
    </location>
</feature>
<dbReference type="Pfam" id="PF01103">
    <property type="entry name" value="Omp85"/>
    <property type="match status" value="1"/>
</dbReference>
<dbReference type="Proteomes" id="UP000000709">
    <property type="component" value="Unassembled WGS sequence"/>
</dbReference>
<reference evidence="8 9" key="1">
    <citation type="journal article" date="2011" name="Proc. Natl. Acad. Sci. U.S.A.">
        <title>Comparative genomics of xylose-fermenting fungi for enhanced biofuel production.</title>
        <authorList>
            <person name="Wohlbach D.J."/>
            <person name="Kuo A."/>
            <person name="Sato T.K."/>
            <person name="Potts K.M."/>
            <person name="Salamov A.A."/>
            <person name="LaButti K.M."/>
            <person name="Sun H."/>
            <person name="Clum A."/>
            <person name="Pangilinan J.L."/>
            <person name="Lindquist E.A."/>
            <person name="Lucas S."/>
            <person name="Lapidus A."/>
            <person name="Jin M."/>
            <person name="Gunawan C."/>
            <person name="Balan V."/>
            <person name="Dale B.E."/>
            <person name="Jeffries T.W."/>
            <person name="Zinkel R."/>
            <person name="Barry K.W."/>
            <person name="Grigoriev I.V."/>
            <person name="Gasch A.P."/>
        </authorList>
    </citation>
    <scope>NUCLEOTIDE SEQUENCE [LARGE SCALE GENOMIC DNA]</scope>
    <source>
        <strain evidence="9">NRRL Y-27907 / 11-Y1</strain>
    </source>
</reference>
<evidence type="ECO:0000256" key="2">
    <source>
        <dbReference type="ARBA" id="ARBA00010913"/>
    </source>
</evidence>
<evidence type="ECO:0000313" key="8">
    <source>
        <dbReference type="EMBL" id="EGW31681.1"/>
    </source>
</evidence>
<dbReference type="OrthoDB" id="1724197at2759"/>
<keyword evidence="4" id="KW-0812">Transmembrane</keyword>
<proteinExistence type="inferred from homology"/>
<evidence type="ECO:0000313" key="9">
    <source>
        <dbReference type="Proteomes" id="UP000000709"/>
    </source>
</evidence>
<dbReference type="eggNOG" id="KOG2602">
    <property type="taxonomic scope" value="Eukaryota"/>
</dbReference>
<dbReference type="GeneID" id="18874249"/>
<keyword evidence="3" id="KW-1134">Transmembrane beta strand</keyword>
<keyword evidence="9" id="KW-1185">Reference proteome</keyword>
<dbReference type="HOGENOM" id="CLU_014798_3_1_1"/>
<dbReference type="GO" id="GO:0045040">
    <property type="term" value="P:protein insertion into mitochondrial outer membrane"/>
    <property type="evidence" value="ECO:0007669"/>
    <property type="project" value="TreeGrafter"/>
</dbReference>
<evidence type="ECO:0000256" key="1">
    <source>
        <dbReference type="ARBA" id="ARBA00004374"/>
    </source>
</evidence>
<keyword evidence="6" id="KW-0175">Coiled coil</keyword>
<dbReference type="AlphaFoldDB" id="G3AR20"/>
<evidence type="ECO:0000256" key="4">
    <source>
        <dbReference type="ARBA" id="ARBA00022692"/>
    </source>
</evidence>
<dbReference type="STRING" id="619300.G3AR20"/>
<name>G3AR20_SPAPN</name>
<keyword evidence="5" id="KW-0472">Membrane</keyword>
<dbReference type="KEGG" id="spaa:SPAPADRAFT_62290"/>
<gene>
    <name evidence="8" type="ORF">SPAPADRAFT_62290</name>
</gene>
<dbReference type="FunCoup" id="G3AR20">
    <property type="interactions" value="151"/>
</dbReference>
<protein>
    <recommendedName>
        <fullName evidence="7">Bacterial surface antigen (D15) domain-containing protein</fullName>
    </recommendedName>
</protein>
<evidence type="ECO:0000259" key="7">
    <source>
        <dbReference type="Pfam" id="PF01103"/>
    </source>
</evidence>
<dbReference type="InterPro" id="IPR039910">
    <property type="entry name" value="D15-like"/>
</dbReference>
<comment type="similarity">
    <text evidence="2">Belongs to the SAM50/omp85 family.</text>
</comment>
<dbReference type="RefSeq" id="XP_007376459.1">
    <property type="nucleotide sequence ID" value="XM_007376397.1"/>
</dbReference>
<sequence length="486" mass="55047">MSQDYNDEFIDNIKRKDSIKNLTDAEKELEKLKNDKQSFMIEQNKQYLESLFQDHKSSPIKIRNVQITNAQTFRDSFLQSQFKSLLASDQSVSLESFLTKVEHISKNFLKLGIIDNLLVSVQQVNPPMFSRGTSLHVVPVFNIIPTKKFYAKTGTNIGNGEGDGYIQFQLRNIFGGGENLEFDAVSGTKTQSSYMLNYNQPLFNNANYRLENLFYVNTRKFDWIQANVTGRGVTNKIHTLFDGPVNHEVVLENYWKVLNNYGSKSLEVLQQAGSQYKSSLSYNIIYDSRNNKHLPTVGKYLQFGVEFNGWAKYVKYPFIKTAGQAQFSYSLPKFKSSVIATAKTGMLYPLGTTSSLLDRFYIGGPNDVRSFMLNGLGPKDFNSSIGGDIFLNGGISLITDIPRYTESNFKIHNFVNFGKLVKMDKSQGIIDNLKQLTHSHSLSYGIGLLFNHPMARFELNLVVPIIAHDRDSVRKGIQYGIGVSFL</sequence>
<feature type="coiled-coil region" evidence="6">
    <location>
        <begin position="15"/>
        <end position="42"/>
    </location>
</feature>
<dbReference type="InParanoid" id="G3AR20"/>
<comment type="subcellular location">
    <subcellularLocation>
        <location evidence="1">Mitochondrion outer membrane</location>
        <topology evidence="1">Multi-pass membrane protein</topology>
    </subcellularLocation>
</comment>
<dbReference type="Gene3D" id="2.40.160.50">
    <property type="entry name" value="membrane protein fhac: a member of the omp85/tpsb transporter family"/>
    <property type="match status" value="1"/>
</dbReference>
<evidence type="ECO:0000256" key="6">
    <source>
        <dbReference type="SAM" id="Coils"/>
    </source>
</evidence>
<dbReference type="EMBL" id="GL996503">
    <property type="protein sequence ID" value="EGW31681.1"/>
    <property type="molecule type" value="Genomic_DNA"/>
</dbReference>
<dbReference type="GO" id="GO:0005741">
    <property type="term" value="C:mitochondrial outer membrane"/>
    <property type="evidence" value="ECO:0007669"/>
    <property type="project" value="UniProtKB-SubCell"/>
</dbReference>
<dbReference type="PANTHER" id="PTHR12815">
    <property type="entry name" value="SORTING AND ASSEMBLY MACHINERY SAMM50 PROTEIN FAMILY MEMBER"/>
    <property type="match status" value="1"/>
</dbReference>
<accession>G3AR20</accession>
<evidence type="ECO:0000256" key="5">
    <source>
        <dbReference type="ARBA" id="ARBA00023136"/>
    </source>
</evidence>
<dbReference type="OMA" id="SGIWRQI"/>
<dbReference type="InterPro" id="IPR000184">
    <property type="entry name" value="Bac_surfAg_D15"/>
</dbReference>